<gene>
    <name evidence="1" type="ORF">Salat_1430100</name>
</gene>
<name>A0AAE1YAT0_9LAMI</name>
<sequence length="176" mass="20463">MVRPAKTRFATVFLTLKRFHVEKSNLKKMFTSKMWTKSKHAKDAQRKLVASIILMPSFWNHVAYALKVAGPLVKVLRTVNAPYQKNRLEQQRLNDLVFIKYNKAYTIDLIALDERDEFNEWMLGRLNTNSDDDIEENARVFEDDDLTWAYVARAAGVDEDAYAFRPRSSKNITSKA</sequence>
<evidence type="ECO:0000313" key="2">
    <source>
        <dbReference type="Proteomes" id="UP001293254"/>
    </source>
</evidence>
<dbReference type="AlphaFoldDB" id="A0AAE1YAT0"/>
<protein>
    <submittedName>
        <fullName evidence="1">Uncharacterized protein</fullName>
    </submittedName>
</protein>
<proteinExistence type="predicted"/>
<comment type="caution">
    <text evidence="1">The sequence shown here is derived from an EMBL/GenBank/DDBJ whole genome shotgun (WGS) entry which is preliminary data.</text>
</comment>
<dbReference type="SUPFAM" id="SSF53098">
    <property type="entry name" value="Ribonuclease H-like"/>
    <property type="match status" value="1"/>
</dbReference>
<accession>A0AAE1YAT0</accession>
<reference evidence="1" key="2">
    <citation type="journal article" date="2024" name="Plant">
        <title>Genomic evolution and insights into agronomic trait innovations of Sesamum species.</title>
        <authorList>
            <person name="Miao H."/>
            <person name="Wang L."/>
            <person name="Qu L."/>
            <person name="Liu H."/>
            <person name="Sun Y."/>
            <person name="Le M."/>
            <person name="Wang Q."/>
            <person name="Wei S."/>
            <person name="Zheng Y."/>
            <person name="Lin W."/>
            <person name="Duan Y."/>
            <person name="Cao H."/>
            <person name="Xiong S."/>
            <person name="Wang X."/>
            <person name="Wei L."/>
            <person name="Li C."/>
            <person name="Ma Q."/>
            <person name="Ju M."/>
            <person name="Zhao R."/>
            <person name="Li G."/>
            <person name="Mu C."/>
            <person name="Tian Q."/>
            <person name="Mei H."/>
            <person name="Zhang T."/>
            <person name="Gao T."/>
            <person name="Zhang H."/>
        </authorList>
    </citation>
    <scope>NUCLEOTIDE SEQUENCE</scope>
    <source>
        <strain evidence="1">3651</strain>
    </source>
</reference>
<organism evidence="1 2">
    <name type="scientific">Sesamum alatum</name>
    <dbReference type="NCBI Taxonomy" id="300844"/>
    <lineage>
        <taxon>Eukaryota</taxon>
        <taxon>Viridiplantae</taxon>
        <taxon>Streptophyta</taxon>
        <taxon>Embryophyta</taxon>
        <taxon>Tracheophyta</taxon>
        <taxon>Spermatophyta</taxon>
        <taxon>Magnoliopsida</taxon>
        <taxon>eudicotyledons</taxon>
        <taxon>Gunneridae</taxon>
        <taxon>Pentapetalae</taxon>
        <taxon>asterids</taxon>
        <taxon>lamiids</taxon>
        <taxon>Lamiales</taxon>
        <taxon>Pedaliaceae</taxon>
        <taxon>Sesamum</taxon>
    </lineage>
</organism>
<dbReference type="InterPro" id="IPR012337">
    <property type="entry name" value="RNaseH-like_sf"/>
</dbReference>
<evidence type="ECO:0000313" key="1">
    <source>
        <dbReference type="EMBL" id="KAK4426614.1"/>
    </source>
</evidence>
<dbReference type="EMBL" id="JACGWO010000005">
    <property type="protein sequence ID" value="KAK4426614.1"/>
    <property type="molecule type" value="Genomic_DNA"/>
</dbReference>
<reference evidence="1" key="1">
    <citation type="submission" date="2020-06" db="EMBL/GenBank/DDBJ databases">
        <authorList>
            <person name="Li T."/>
            <person name="Hu X."/>
            <person name="Zhang T."/>
            <person name="Song X."/>
            <person name="Zhang H."/>
            <person name="Dai N."/>
            <person name="Sheng W."/>
            <person name="Hou X."/>
            <person name="Wei L."/>
        </authorList>
    </citation>
    <scope>NUCLEOTIDE SEQUENCE</scope>
    <source>
        <strain evidence="1">3651</strain>
        <tissue evidence="1">Leaf</tissue>
    </source>
</reference>
<keyword evidence="2" id="KW-1185">Reference proteome</keyword>
<dbReference type="Proteomes" id="UP001293254">
    <property type="component" value="Unassembled WGS sequence"/>
</dbReference>